<protein>
    <submittedName>
        <fullName evidence="2">Uncharacterized protein</fullName>
    </submittedName>
</protein>
<proteinExistence type="predicted"/>
<organism evidence="2 3">
    <name type="scientific">Thalassospira indica</name>
    <dbReference type="NCBI Taxonomy" id="1891279"/>
    <lineage>
        <taxon>Bacteria</taxon>
        <taxon>Pseudomonadati</taxon>
        <taxon>Pseudomonadota</taxon>
        <taxon>Alphaproteobacteria</taxon>
        <taxon>Rhodospirillales</taxon>
        <taxon>Thalassospiraceae</taxon>
        <taxon>Thalassospira</taxon>
    </lineage>
</organism>
<evidence type="ECO:0000256" key="1">
    <source>
        <dbReference type="SAM" id="MobiDB-lite"/>
    </source>
</evidence>
<dbReference type="EMBL" id="CP031555">
    <property type="protein sequence ID" value="AXO14409.1"/>
    <property type="molecule type" value="Genomic_DNA"/>
</dbReference>
<gene>
    <name evidence="2" type="ORF">DY252_09380</name>
</gene>
<keyword evidence="3" id="KW-1185">Reference proteome</keyword>
<reference evidence="2 3" key="1">
    <citation type="submission" date="2018-08" db="EMBL/GenBank/DDBJ databases">
        <title>Complete genome sequence of type strain Thalassospira indica MCCC 1A01103T, isolated from isolated from deep seawater of the Indian Ocean.</title>
        <authorList>
            <person name="Liu Y."/>
        </authorList>
    </citation>
    <scope>NUCLEOTIDE SEQUENCE [LARGE SCALE GENOMIC DNA]</scope>
    <source>
        <strain evidence="2 3">PB8BT</strain>
    </source>
</reference>
<feature type="region of interest" description="Disordered" evidence="1">
    <location>
        <begin position="1"/>
        <end position="60"/>
    </location>
</feature>
<evidence type="ECO:0000313" key="2">
    <source>
        <dbReference type="EMBL" id="AXO14409.1"/>
    </source>
</evidence>
<feature type="compositionally biased region" description="Polar residues" evidence="1">
    <location>
        <begin position="14"/>
        <end position="26"/>
    </location>
</feature>
<accession>A0ABM6XXH9</accession>
<dbReference type="Proteomes" id="UP000256971">
    <property type="component" value="Chromosome"/>
</dbReference>
<evidence type="ECO:0000313" key="3">
    <source>
        <dbReference type="Proteomes" id="UP000256971"/>
    </source>
</evidence>
<name>A0ABM6XXH9_9PROT</name>
<sequence length="60" mass="6732">MSDKKDDKPCPAPKTQNEGTAATRQSPLREGVENFSEQAIERKRYDVKSTLPEPDVDPDD</sequence>